<gene>
    <name evidence="12" type="ORF">OM076_34795</name>
</gene>
<feature type="transmembrane region" description="Helical" evidence="11">
    <location>
        <begin position="192"/>
        <end position="216"/>
    </location>
</feature>
<feature type="transmembrane region" description="Helical" evidence="11">
    <location>
        <begin position="123"/>
        <end position="146"/>
    </location>
</feature>
<dbReference type="GO" id="GO:0005886">
    <property type="term" value="C:plasma membrane"/>
    <property type="evidence" value="ECO:0007669"/>
    <property type="project" value="UniProtKB-SubCell"/>
</dbReference>
<evidence type="ECO:0000256" key="7">
    <source>
        <dbReference type="ARBA" id="ARBA00022989"/>
    </source>
</evidence>
<keyword evidence="6 11" id="KW-0812">Transmembrane</keyword>
<dbReference type="EMBL" id="JAPDOD010000047">
    <property type="protein sequence ID" value="MDA0165490.1"/>
    <property type="molecule type" value="Genomic_DNA"/>
</dbReference>
<keyword evidence="2" id="KW-0813">Transport</keyword>
<dbReference type="AlphaFoldDB" id="A0A9X3MZ61"/>
<organism evidence="12 13">
    <name type="scientific">Solirubrobacter ginsenosidimutans</name>
    <dbReference type="NCBI Taxonomy" id="490573"/>
    <lineage>
        <taxon>Bacteria</taxon>
        <taxon>Bacillati</taxon>
        <taxon>Actinomycetota</taxon>
        <taxon>Thermoleophilia</taxon>
        <taxon>Solirubrobacterales</taxon>
        <taxon>Solirubrobacteraceae</taxon>
        <taxon>Solirubrobacter</taxon>
    </lineage>
</organism>
<comment type="subcellular location">
    <subcellularLocation>
        <location evidence="1">Cell membrane</location>
        <topology evidence="1">Multi-pass membrane protein</topology>
    </subcellularLocation>
</comment>
<evidence type="ECO:0000256" key="1">
    <source>
        <dbReference type="ARBA" id="ARBA00004651"/>
    </source>
</evidence>
<feature type="transmembrane region" description="Helical" evidence="11">
    <location>
        <begin position="41"/>
        <end position="62"/>
    </location>
</feature>
<feature type="transmembrane region" description="Helical" evidence="11">
    <location>
        <begin position="153"/>
        <end position="172"/>
    </location>
</feature>
<comment type="caution">
    <text evidence="12">The sequence shown here is derived from an EMBL/GenBank/DDBJ whole genome shotgun (WGS) entry which is preliminary data.</text>
</comment>
<feature type="transmembrane region" description="Helical" evidence="11">
    <location>
        <begin position="396"/>
        <end position="414"/>
    </location>
</feature>
<keyword evidence="3" id="KW-1003">Cell membrane</keyword>
<feature type="transmembrane region" description="Helical" evidence="11">
    <location>
        <begin position="373"/>
        <end position="390"/>
    </location>
</feature>
<evidence type="ECO:0000313" key="13">
    <source>
        <dbReference type="Proteomes" id="UP001149140"/>
    </source>
</evidence>
<dbReference type="PANTHER" id="PTHR32196">
    <property type="entry name" value="ABC TRANSPORTER PERMEASE PROTEIN YPHD-RELATED-RELATED"/>
    <property type="match status" value="1"/>
</dbReference>
<feature type="transmembrane region" description="Helical" evidence="11">
    <location>
        <begin position="345"/>
        <end position="366"/>
    </location>
</feature>
<dbReference type="Pfam" id="PF02653">
    <property type="entry name" value="BPD_transp_2"/>
    <property type="match status" value="1"/>
</dbReference>
<keyword evidence="8 11" id="KW-0472">Membrane</keyword>
<keyword evidence="5" id="KW-0762">Sugar transport</keyword>
<evidence type="ECO:0000256" key="2">
    <source>
        <dbReference type="ARBA" id="ARBA00022448"/>
    </source>
</evidence>
<feature type="transmembrane region" description="Helical" evidence="11">
    <location>
        <begin position="261"/>
        <end position="284"/>
    </location>
</feature>
<dbReference type="CDD" id="cd06579">
    <property type="entry name" value="TM_PBP1_transp_AraH_like"/>
    <property type="match status" value="1"/>
</dbReference>
<dbReference type="GO" id="GO:0022857">
    <property type="term" value="F:transmembrane transporter activity"/>
    <property type="evidence" value="ECO:0007669"/>
    <property type="project" value="InterPro"/>
</dbReference>
<protein>
    <recommendedName>
        <fullName evidence="10">Xylose transport system permease protein XylH</fullName>
    </recommendedName>
</protein>
<accession>A0A9X3MZ61</accession>
<evidence type="ECO:0000256" key="5">
    <source>
        <dbReference type="ARBA" id="ARBA00022597"/>
    </source>
</evidence>
<evidence type="ECO:0000313" key="12">
    <source>
        <dbReference type="EMBL" id="MDA0165490.1"/>
    </source>
</evidence>
<name>A0A9X3MZ61_9ACTN</name>
<feature type="transmembrane region" description="Helical" evidence="11">
    <location>
        <begin position="228"/>
        <end position="249"/>
    </location>
</feature>
<feature type="transmembrane region" description="Helical" evidence="11">
    <location>
        <begin position="74"/>
        <end position="94"/>
    </location>
</feature>
<evidence type="ECO:0000256" key="4">
    <source>
        <dbReference type="ARBA" id="ARBA00022519"/>
    </source>
</evidence>
<evidence type="ECO:0000256" key="8">
    <source>
        <dbReference type="ARBA" id="ARBA00023136"/>
    </source>
</evidence>
<evidence type="ECO:0000256" key="6">
    <source>
        <dbReference type="ARBA" id="ARBA00022692"/>
    </source>
</evidence>
<keyword evidence="13" id="KW-1185">Reference proteome</keyword>
<feature type="transmembrane region" description="Helical" evidence="11">
    <location>
        <begin position="313"/>
        <end position="333"/>
    </location>
</feature>
<reference evidence="12" key="1">
    <citation type="submission" date="2022-10" db="EMBL/GenBank/DDBJ databases">
        <title>The WGS of Solirubrobacter ginsenosidimutans DSM 21036.</title>
        <authorList>
            <person name="Jiang Z."/>
        </authorList>
    </citation>
    <scope>NUCLEOTIDE SEQUENCE</scope>
    <source>
        <strain evidence="12">DSM 21036</strain>
    </source>
</reference>
<dbReference type="RefSeq" id="WP_270044747.1">
    <property type="nucleotide sequence ID" value="NZ_JAPDOD010000047.1"/>
</dbReference>
<proteinExistence type="predicted"/>
<dbReference type="PANTHER" id="PTHR32196:SF32">
    <property type="entry name" value="XYLOSE TRANSPORT SYSTEM PERMEASE PROTEIN XYLH"/>
    <property type="match status" value="1"/>
</dbReference>
<keyword evidence="7 11" id="KW-1133">Transmembrane helix</keyword>
<evidence type="ECO:0000256" key="11">
    <source>
        <dbReference type="SAM" id="Phobius"/>
    </source>
</evidence>
<dbReference type="Proteomes" id="UP001149140">
    <property type="component" value="Unassembled WGS sequence"/>
</dbReference>
<comment type="function">
    <text evidence="9">Part of the binding-protein-dependent transport system for D-xylose. Probably responsible for the translocation of the substrate across the membrane.</text>
</comment>
<evidence type="ECO:0000256" key="9">
    <source>
        <dbReference type="ARBA" id="ARBA00035611"/>
    </source>
</evidence>
<evidence type="ECO:0000256" key="3">
    <source>
        <dbReference type="ARBA" id="ARBA00022475"/>
    </source>
</evidence>
<keyword evidence="4" id="KW-0997">Cell inner membrane</keyword>
<sequence>MSTSTEPSHEVSQFDLETMPGQAGIGDATRAYFDKIRGGDLGALPAVLGAVALVIVFGILQPDSFLTNTNFANLINQGAAITVLAMGVVFVLLLGEIDLSAGFTAGTGAAILGVTLTEHNWPWPLSVLAVLATGVAIGFTIALLVARLGIPSFVVSLAFFLGLQGAMLLIIGEGGTIPIRNEAILAVMNKNMPVGLGWLFAIVVVGGFAGATYWAIMTRKRAGLPTMALSVWLLKVVALAVIVIVAVYLLNQERQRPNAPIVIQGVPWVVPLVTVFFVALTFLLMRTGFGRHVYAVGGNAEAARRAGIGVANIKTYCFILGSTLAVIAGILLASRDNSVSPTTGGAQTLLYAVGAAVIGGTSLFGGRGRISDAVTGGLVVAIIANGLPLVTEKSGVQFIINGLVLLLAASVDAISRRRAAATGR</sequence>
<evidence type="ECO:0000256" key="10">
    <source>
        <dbReference type="ARBA" id="ARBA00035686"/>
    </source>
</evidence>
<dbReference type="InterPro" id="IPR001851">
    <property type="entry name" value="ABC_transp_permease"/>
</dbReference>